<dbReference type="InterPro" id="IPR008962">
    <property type="entry name" value="PapD-like_sf"/>
</dbReference>
<dbReference type="EMBL" id="QKWP01001761">
    <property type="protein sequence ID" value="RIB06772.1"/>
    <property type="molecule type" value="Genomic_DNA"/>
</dbReference>
<comment type="similarity">
    <text evidence="2">Belongs to the VAMP-associated protein (VAP) (TC 9.B.17) family.</text>
</comment>
<dbReference type="Gene3D" id="2.60.40.10">
    <property type="entry name" value="Immunoglobulins"/>
    <property type="match status" value="1"/>
</dbReference>
<evidence type="ECO:0000313" key="8">
    <source>
        <dbReference type="EMBL" id="RIB06772.1"/>
    </source>
</evidence>
<dbReference type="InterPro" id="IPR016763">
    <property type="entry name" value="VAP"/>
</dbReference>
<feature type="non-terminal residue" evidence="8">
    <location>
        <position position="206"/>
    </location>
</feature>
<keyword evidence="9" id="KW-1185">Reference proteome</keyword>
<protein>
    <submittedName>
        <fullName evidence="8">PapD-like protein</fullName>
    </submittedName>
</protein>
<feature type="domain" description="MSP" evidence="7">
    <location>
        <begin position="1"/>
        <end position="122"/>
    </location>
</feature>
<dbReference type="AlphaFoldDB" id="A0A397U918"/>
<dbReference type="GO" id="GO:0090158">
    <property type="term" value="P:endoplasmic reticulum membrane organization"/>
    <property type="evidence" value="ECO:0007669"/>
    <property type="project" value="TreeGrafter"/>
</dbReference>
<evidence type="ECO:0000256" key="4">
    <source>
        <dbReference type="ARBA" id="ARBA00022989"/>
    </source>
</evidence>
<evidence type="ECO:0000256" key="5">
    <source>
        <dbReference type="ARBA" id="ARBA00023136"/>
    </source>
</evidence>
<comment type="caution">
    <text evidence="8">The sequence shown here is derived from an EMBL/GenBank/DDBJ whole genome shotgun (WGS) entry which is preliminary data.</text>
</comment>
<comment type="subcellular location">
    <subcellularLocation>
        <location evidence="1">Membrane</location>
        <topology evidence="1">Single-pass type IV membrane protein</topology>
    </subcellularLocation>
</comment>
<keyword evidence="6" id="KW-0175">Coiled coil</keyword>
<reference evidence="8 9" key="1">
    <citation type="submission" date="2018-06" db="EMBL/GenBank/DDBJ databases">
        <title>Comparative genomics reveals the genomic features of Rhizophagus irregularis, R. cerebriforme, R. diaphanum and Gigaspora rosea, and their symbiotic lifestyle signature.</title>
        <authorList>
            <person name="Morin E."/>
            <person name="San Clemente H."/>
            <person name="Chen E.C.H."/>
            <person name="De La Providencia I."/>
            <person name="Hainaut M."/>
            <person name="Kuo A."/>
            <person name="Kohler A."/>
            <person name="Murat C."/>
            <person name="Tang N."/>
            <person name="Roy S."/>
            <person name="Loubradou J."/>
            <person name="Henrissat B."/>
            <person name="Grigoriev I.V."/>
            <person name="Corradi N."/>
            <person name="Roux C."/>
            <person name="Martin F.M."/>
        </authorList>
    </citation>
    <scope>NUCLEOTIDE SEQUENCE [LARGE SCALE GENOMIC DNA]</scope>
    <source>
        <strain evidence="8 9">DAOM 194757</strain>
    </source>
</reference>
<dbReference type="Proteomes" id="UP000266673">
    <property type="component" value="Unassembled WGS sequence"/>
</dbReference>
<accession>A0A397U918</accession>
<dbReference type="PROSITE" id="PS50202">
    <property type="entry name" value="MSP"/>
    <property type="match status" value="1"/>
</dbReference>
<evidence type="ECO:0000259" key="7">
    <source>
        <dbReference type="PROSITE" id="PS50202"/>
    </source>
</evidence>
<dbReference type="InterPro" id="IPR000535">
    <property type="entry name" value="MSP_dom"/>
</dbReference>
<sequence length="206" mass="23870">MICNNFEIFVLIIGPFTQPVKEILIIHNPNHEPVSFRIKTTAPKQYAVRPNMGRIEPNQKVEIQFILCPMKEDPSLDFKCKDKFKIQSIGITPEHKTLSLQELWAITSEDLIKEKKIQCVYLPPVANNLLPTLASPEPLRDDDDDDPAKLRRHLLEAKDEIARLNNMIENYKQELNTTQMKQRKNEEAVASFEKLSNYCLELLNDK</sequence>
<dbReference type="GO" id="GO:0005789">
    <property type="term" value="C:endoplasmic reticulum membrane"/>
    <property type="evidence" value="ECO:0007669"/>
    <property type="project" value="InterPro"/>
</dbReference>
<keyword evidence="5" id="KW-0472">Membrane</keyword>
<evidence type="ECO:0000256" key="3">
    <source>
        <dbReference type="ARBA" id="ARBA00022692"/>
    </source>
</evidence>
<evidence type="ECO:0000256" key="2">
    <source>
        <dbReference type="ARBA" id="ARBA00008932"/>
    </source>
</evidence>
<dbReference type="GO" id="GO:0061817">
    <property type="term" value="P:endoplasmic reticulum-plasma membrane tethering"/>
    <property type="evidence" value="ECO:0007669"/>
    <property type="project" value="TreeGrafter"/>
</dbReference>
<dbReference type="SUPFAM" id="SSF49354">
    <property type="entry name" value="PapD-like"/>
    <property type="match status" value="1"/>
</dbReference>
<evidence type="ECO:0000313" key="9">
    <source>
        <dbReference type="Proteomes" id="UP000266673"/>
    </source>
</evidence>
<dbReference type="InterPro" id="IPR013783">
    <property type="entry name" value="Ig-like_fold"/>
</dbReference>
<proteinExistence type="inferred from homology"/>
<dbReference type="GO" id="GO:0033149">
    <property type="term" value="F:FFAT motif binding"/>
    <property type="evidence" value="ECO:0007669"/>
    <property type="project" value="TreeGrafter"/>
</dbReference>
<keyword evidence="3" id="KW-0812">Transmembrane</keyword>
<dbReference type="OrthoDB" id="264603at2759"/>
<keyword evidence="4" id="KW-1133">Transmembrane helix</keyword>
<feature type="coiled-coil region" evidence="6">
    <location>
        <begin position="154"/>
        <end position="188"/>
    </location>
</feature>
<dbReference type="GO" id="GO:0005886">
    <property type="term" value="C:plasma membrane"/>
    <property type="evidence" value="ECO:0007669"/>
    <property type="project" value="TreeGrafter"/>
</dbReference>
<dbReference type="Pfam" id="PF00635">
    <property type="entry name" value="Motile_Sperm"/>
    <property type="match status" value="1"/>
</dbReference>
<evidence type="ECO:0000256" key="1">
    <source>
        <dbReference type="ARBA" id="ARBA00004211"/>
    </source>
</evidence>
<evidence type="ECO:0000256" key="6">
    <source>
        <dbReference type="SAM" id="Coils"/>
    </source>
</evidence>
<gene>
    <name evidence="8" type="ORF">C2G38_2022938</name>
</gene>
<name>A0A397U918_9GLOM</name>
<dbReference type="STRING" id="44941.A0A397U918"/>
<dbReference type="PANTHER" id="PTHR10809:SF6">
    <property type="entry name" value="AT11025P-RELATED"/>
    <property type="match status" value="1"/>
</dbReference>
<dbReference type="PANTHER" id="PTHR10809">
    <property type="entry name" value="VESICLE-ASSOCIATED MEMBRANE PROTEIN-ASSOCIATED PROTEIN"/>
    <property type="match status" value="1"/>
</dbReference>
<organism evidence="8 9">
    <name type="scientific">Gigaspora rosea</name>
    <dbReference type="NCBI Taxonomy" id="44941"/>
    <lineage>
        <taxon>Eukaryota</taxon>
        <taxon>Fungi</taxon>
        <taxon>Fungi incertae sedis</taxon>
        <taxon>Mucoromycota</taxon>
        <taxon>Glomeromycotina</taxon>
        <taxon>Glomeromycetes</taxon>
        <taxon>Diversisporales</taxon>
        <taxon>Gigasporaceae</taxon>
        <taxon>Gigaspora</taxon>
    </lineage>
</organism>